<keyword evidence="2" id="KW-0805">Transcription regulation</keyword>
<dbReference type="InterPro" id="IPR007627">
    <property type="entry name" value="RNA_pol_sigma70_r2"/>
</dbReference>
<dbReference type="InterPro" id="IPR013324">
    <property type="entry name" value="RNA_pol_sigma_r3/r4-like"/>
</dbReference>
<dbReference type="RefSeq" id="WP_186328217.1">
    <property type="nucleotide sequence ID" value="NZ_JBHTIU010000001.1"/>
</dbReference>
<evidence type="ECO:0000259" key="6">
    <source>
        <dbReference type="Pfam" id="PF04542"/>
    </source>
</evidence>
<dbReference type="Proteomes" id="UP001597120">
    <property type="component" value="Unassembled WGS sequence"/>
</dbReference>
<gene>
    <name evidence="8" type="ORF">ACFQ03_00650</name>
</gene>
<dbReference type="InterPro" id="IPR013325">
    <property type="entry name" value="RNA_pol_sigma_r2"/>
</dbReference>
<dbReference type="SUPFAM" id="SSF88946">
    <property type="entry name" value="Sigma2 domain of RNA polymerase sigma factors"/>
    <property type="match status" value="1"/>
</dbReference>
<dbReference type="PANTHER" id="PTHR43133">
    <property type="entry name" value="RNA POLYMERASE ECF-TYPE SIGMA FACTO"/>
    <property type="match status" value="1"/>
</dbReference>
<keyword evidence="4" id="KW-0238">DNA-binding</keyword>
<name>A0ABW3D4P5_9BACL</name>
<dbReference type="Pfam" id="PF04545">
    <property type="entry name" value="Sigma70_r4"/>
    <property type="match status" value="1"/>
</dbReference>
<keyword evidence="5" id="KW-0804">Transcription</keyword>
<dbReference type="Gene3D" id="1.10.1740.10">
    <property type="match status" value="1"/>
</dbReference>
<reference evidence="9" key="1">
    <citation type="journal article" date="2019" name="Int. J. Syst. Evol. Microbiol.">
        <title>The Global Catalogue of Microorganisms (GCM) 10K type strain sequencing project: providing services to taxonomists for standard genome sequencing and annotation.</title>
        <authorList>
            <consortium name="The Broad Institute Genomics Platform"/>
            <consortium name="The Broad Institute Genome Sequencing Center for Infectious Disease"/>
            <person name="Wu L."/>
            <person name="Ma J."/>
        </authorList>
    </citation>
    <scope>NUCLEOTIDE SEQUENCE [LARGE SCALE GENOMIC DNA]</scope>
    <source>
        <strain evidence="9">CCUG 57263</strain>
    </source>
</reference>
<dbReference type="Pfam" id="PF04542">
    <property type="entry name" value="Sigma70_r2"/>
    <property type="match status" value="1"/>
</dbReference>
<dbReference type="InterPro" id="IPR014284">
    <property type="entry name" value="RNA_pol_sigma-70_dom"/>
</dbReference>
<evidence type="ECO:0000256" key="3">
    <source>
        <dbReference type="ARBA" id="ARBA00023082"/>
    </source>
</evidence>
<sequence length="194" mass="22118">MSLSNEEAHLLLKEMSKGSIEAFELFYESYVPLIYQIALKITGNRMDAEDVCQDLFLEIVNKAEQYDPERGSMEAWLAVRTKSRCLDRIRRNQRGIAAESSSPWFPAERSAEEYVIRKWQMESLHKAIRQVPEAQRAAVIGMYFHEQSQKQLAAAMQKPHGTVKSLIRYGVASLRKQLTKMGWLEPPGGVGDGK</sequence>
<feature type="domain" description="RNA polymerase sigma-70 region 4" evidence="7">
    <location>
        <begin position="127"/>
        <end position="176"/>
    </location>
</feature>
<dbReference type="InterPro" id="IPR039425">
    <property type="entry name" value="RNA_pol_sigma-70-like"/>
</dbReference>
<protein>
    <submittedName>
        <fullName evidence="8">RNA polymerase sigma factor</fullName>
    </submittedName>
</protein>
<evidence type="ECO:0000256" key="4">
    <source>
        <dbReference type="ARBA" id="ARBA00023125"/>
    </source>
</evidence>
<accession>A0ABW3D4P5</accession>
<dbReference type="PANTHER" id="PTHR43133:SF62">
    <property type="entry name" value="RNA POLYMERASE SIGMA FACTOR SIGZ"/>
    <property type="match status" value="1"/>
</dbReference>
<feature type="domain" description="RNA polymerase sigma-70 region 2" evidence="6">
    <location>
        <begin position="26"/>
        <end position="94"/>
    </location>
</feature>
<dbReference type="NCBIfam" id="TIGR02937">
    <property type="entry name" value="sigma70-ECF"/>
    <property type="match status" value="1"/>
</dbReference>
<comment type="caution">
    <text evidence="8">The sequence shown here is derived from an EMBL/GenBank/DDBJ whole genome shotgun (WGS) entry which is preliminary data.</text>
</comment>
<dbReference type="Gene3D" id="1.10.10.10">
    <property type="entry name" value="Winged helix-like DNA-binding domain superfamily/Winged helix DNA-binding domain"/>
    <property type="match status" value="1"/>
</dbReference>
<evidence type="ECO:0000256" key="2">
    <source>
        <dbReference type="ARBA" id="ARBA00023015"/>
    </source>
</evidence>
<organism evidence="8 9">
    <name type="scientific">Paenibacillus residui</name>
    <dbReference type="NCBI Taxonomy" id="629724"/>
    <lineage>
        <taxon>Bacteria</taxon>
        <taxon>Bacillati</taxon>
        <taxon>Bacillota</taxon>
        <taxon>Bacilli</taxon>
        <taxon>Bacillales</taxon>
        <taxon>Paenibacillaceae</taxon>
        <taxon>Paenibacillus</taxon>
    </lineage>
</organism>
<dbReference type="EMBL" id="JBHTIU010000001">
    <property type="protein sequence ID" value="MFD0867654.1"/>
    <property type="molecule type" value="Genomic_DNA"/>
</dbReference>
<evidence type="ECO:0000313" key="9">
    <source>
        <dbReference type="Proteomes" id="UP001597120"/>
    </source>
</evidence>
<keyword evidence="3" id="KW-0731">Sigma factor</keyword>
<evidence type="ECO:0000256" key="5">
    <source>
        <dbReference type="ARBA" id="ARBA00023163"/>
    </source>
</evidence>
<dbReference type="InterPro" id="IPR007630">
    <property type="entry name" value="RNA_pol_sigma70_r4"/>
</dbReference>
<dbReference type="SUPFAM" id="SSF88659">
    <property type="entry name" value="Sigma3 and sigma4 domains of RNA polymerase sigma factors"/>
    <property type="match status" value="1"/>
</dbReference>
<comment type="similarity">
    <text evidence="1">Belongs to the sigma-70 factor family. ECF subfamily.</text>
</comment>
<evidence type="ECO:0000313" key="8">
    <source>
        <dbReference type="EMBL" id="MFD0867654.1"/>
    </source>
</evidence>
<evidence type="ECO:0000256" key="1">
    <source>
        <dbReference type="ARBA" id="ARBA00010641"/>
    </source>
</evidence>
<dbReference type="InterPro" id="IPR036388">
    <property type="entry name" value="WH-like_DNA-bd_sf"/>
</dbReference>
<keyword evidence="9" id="KW-1185">Reference proteome</keyword>
<proteinExistence type="inferred from homology"/>
<evidence type="ECO:0000259" key="7">
    <source>
        <dbReference type="Pfam" id="PF04545"/>
    </source>
</evidence>